<evidence type="ECO:0000313" key="3">
    <source>
        <dbReference type="EMBL" id="TXS31298.1"/>
    </source>
</evidence>
<dbReference type="SUPFAM" id="SSF52266">
    <property type="entry name" value="SGNH hydrolase"/>
    <property type="match status" value="1"/>
</dbReference>
<dbReference type="CDD" id="cd01834">
    <property type="entry name" value="SGNH_hydrolase_like_2"/>
    <property type="match status" value="1"/>
</dbReference>
<dbReference type="Gene3D" id="3.40.50.1110">
    <property type="entry name" value="SGNH hydrolase"/>
    <property type="match status" value="1"/>
</dbReference>
<proteinExistence type="predicted"/>
<accession>A0A652L812</accession>
<dbReference type="Pfam" id="PF13472">
    <property type="entry name" value="Lipase_GDSL_2"/>
    <property type="match status" value="1"/>
</dbReference>
<dbReference type="PANTHER" id="PTHR30383:SF5">
    <property type="entry name" value="SGNH HYDROLASE-TYPE ESTERASE DOMAIN-CONTAINING PROTEIN"/>
    <property type="match status" value="1"/>
</dbReference>
<feature type="compositionally biased region" description="Low complexity" evidence="1">
    <location>
        <begin position="13"/>
        <end position="25"/>
    </location>
</feature>
<reference evidence="3" key="1">
    <citation type="submission" date="2018-10" db="EMBL/GenBank/DDBJ databases">
        <authorList>
            <person name="Hariharan J."/>
            <person name="Choudoir M.J."/>
            <person name="Diebold P."/>
            <person name="Panke-Buisse K."/>
            <person name="Campbell A.N."/>
            <person name="Buckley D.H."/>
        </authorList>
    </citation>
    <scope>NUCLEOTIDE SEQUENCE</scope>
    <source>
        <strain evidence="3">Gb1</strain>
    </source>
</reference>
<comment type="caution">
    <text evidence="3">The sequence shown here is derived from an EMBL/GenBank/DDBJ whole genome shotgun (WGS) entry which is preliminary data.</text>
</comment>
<dbReference type="InterPro" id="IPR051532">
    <property type="entry name" value="Ester_Hydrolysis_Enzymes"/>
</dbReference>
<dbReference type="InterPro" id="IPR036514">
    <property type="entry name" value="SGNH_hydro_sf"/>
</dbReference>
<evidence type="ECO:0000259" key="2">
    <source>
        <dbReference type="Pfam" id="PF13472"/>
    </source>
</evidence>
<dbReference type="PANTHER" id="PTHR30383">
    <property type="entry name" value="THIOESTERASE 1/PROTEASE 1/LYSOPHOSPHOLIPASE L1"/>
    <property type="match status" value="1"/>
</dbReference>
<protein>
    <submittedName>
        <fullName evidence="3">GDSL family lipase</fullName>
    </submittedName>
</protein>
<sequence length="242" mass="26100">MPGPRGPGPDQAGPPWAGSSPSSPGSSPPEHRVTIDLHRSATVLFQGDSITDVGRLMEEDAPLGHGYVRMAADRVRSARPDGDLTFVNRGVSGDGVSDLRARWRTDAMDLKPDVVSVLIGVNDTWRRYDSGVVTSAGAYEDDYRAILTQVREELDAQLILIEPFLVPVWDEQWAWREDLDPRIQVVRRLSEEFGATLLAADGLLNQAARAAGGAEHIAGDGVHPTPLGHTLLAEAWTALAGL</sequence>
<dbReference type="InterPro" id="IPR013830">
    <property type="entry name" value="SGNH_hydro"/>
</dbReference>
<gene>
    <name evidence="3" type="ORF">EAO74_09540</name>
</gene>
<dbReference type="AlphaFoldDB" id="A0A652L812"/>
<dbReference type="GO" id="GO:0004622">
    <property type="term" value="F:phosphatidylcholine lysophospholipase activity"/>
    <property type="evidence" value="ECO:0007669"/>
    <property type="project" value="TreeGrafter"/>
</dbReference>
<name>A0A652L812_9ACTN</name>
<feature type="region of interest" description="Disordered" evidence="1">
    <location>
        <begin position="1"/>
        <end position="32"/>
    </location>
</feature>
<feature type="domain" description="SGNH hydrolase-type esterase" evidence="2">
    <location>
        <begin position="47"/>
        <end position="230"/>
    </location>
</feature>
<dbReference type="EMBL" id="RDBM01000032">
    <property type="protein sequence ID" value="TXS31298.1"/>
    <property type="molecule type" value="Genomic_DNA"/>
</dbReference>
<organism evidence="3">
    <name type="scientific">Streptomyces sp. gb1(2016)</name>
    <dbReference type="NCBI Taxonomy" id="1828321"/>
    <lineage>
        <taxon>Bacteria</taxon>
        <taxon>Bacillati</taxon>
        <taxon>Actinomycetota</taxon>
        <taxon>Actinomycetes</taxon>
        <taxon>Kitasatosporales</taxon>
        <taxon>Streptomycetaceae</taxon>
        <taxon>Streptomyces</taxon>
    </lineage>
</organism>
<evidence type="ECO:0000256" key="1">
    <source>
        <dbReference type="SAM" id="MobiDB-lite"/>
    </source>
</evidence>